<feature type="transmembrane region" description="Helical" evidence="2">
    <location>
        <begin position="108"/>
        <end position="128"/>
    </location>
</feature>
<accession>A0ABP3Y586</accession>
<evidence type="ECO:0000313" key="4">
    <source>
        <dbReference type="Proteomes" id="UP001501126"/>
    </source>
</evidence>
<keyword evidence="2" id="KW-1133">Transmembrane helix</keyword>
<organism evidence="3 4">
    <name type="scientific">Wandonia haliotis</name>
    <dbReference type="NCBI Taxonomy" id="574963"/>
    <lineage>
        <taxon>Bacteria</taxon>
        <taxon>Pseudomonadati</taxon>
        <taxon>Bacteroidota</taxon>
        <taxon>Flavobacteriia</taxon>
        <taxon>Flavobacteriales</taxon>
        <taxon>Crocinitomicaceae</taxon>
        <taxon>Wandonia</taxon>
    </lineage>
</organism>
<feature type="compositionally biased region" description="Acidic residues" evidence="1">
    <location>
        <begin position="191"/>
        <end position="202"/>
    </location>
</feature>
<protein>
    <submittedName>
        <fullName evidence="3">Uncharacterized protein</fullName>
    </submittedName>
</protein>
<name>A0ABP3Y586_9FLAO</name>
<keyword evidence="4" id="KW-1185">Reference proteome</keyword>
<feature type="transmembrane region" description="Helical" evidence="2">
    <location>
        <begin position="163"/>
        <end position="182"/>
    </location>
</feature>
<feature type="transmembrane region" description="Helical" evidence="2">
    <location>
        <begin position="135"/>
        <end position="157"/>
    </location>
</feature>
<evidence type="ECO:0000313" key="3">
    <source>
        <dbReference type="EMBL" id="GAA0875943.1"/>
    </source>
</evidence>
<comment type="caution">
    <text evidence="3">The sequence shown here is derived from an EMBL/GenBank/DDBJ whole genome shotgun (WGS) entry which is preliminary data.</text>
</comment>
<reference evidence="4" key="1">
    <citation type="journal article" date="2019" name="Int. J. Syst. Evol. Microbiol.">
        <title>The Global Catalogue of Microorganisms (GCM) 10K type strain sequencing project: providing services to taxonomists for standard genome sequencing and annotation.</title>
        <authorList>
            <consortium name="The Broad Institute Genomics Platform"/>
            <consortium name="The Broad Institute Genome Sequencing Center for Infectious Disease"/>
            <person name="Wu L."/>
            <person name="Ma J."/>
        </authorList>
    </citation>
    <scope>NUCLEOTIDE SEQUENCE [LARGE SCALE GENOMIC DNA]</scope>
    <source>
        <strain evidence="4">JCM 16083</strain>
    </source>
</reference>
<proteinExistence type="predicted"/>
<evidence type="ECO:0000256" key="1">
    <source>
        <dbReference type="SAM" id="MobiDB-lite"/>
    </source>
</evidence>
<keyword evidence="2" id="KW-0812">Transmembrane</keyword>
<feature type="region of interest" description="Disordered" evidence="1">
    <location>
        <begin position="191"/>
        <end position="213"/>
    </location>
</feature>
<keyword evidence="2" id="KW-0472">Membrane</keyword>
<evidence type="ECO:0000256" key="2">
    <source>
        <dbReference type="SAM" id="Phobius"/>
    </source>
</evidence>
<dbReference type="Proteomes" id="UP001501126">
    <property type="component" value="Unassembled WGS sequence"/>
</dbReference>
<dbReference type="EMBL" id="BAAAFH010000011">
    <property type="protein sequence ID" value="GAA0875943.1"/>
    <property type="molecule type" value="Genomic_DNA"/>
</dbReference>
<gene>
    <name evidence="3" type="ORF">GCM10009118_23520</name>
</gene>
<sequence length="213" mass="25297">MAEQCEFLYIRTVIKEKLNIDINNPDALSLMQRLFRFVFGKDRPDLLTRSYFFTHLVAASLFFFWYISAYLSIHFLENIRGALRLKKMITRRGVELGVDNFREAYETLAFIMIIVWIIYLAGLILLWRKNKIYRYFMFPVLIAYPLLIVFFLNITYILEDVSLFDYVLYLIMLVSLLVYYWIDKRRRSREEEDAEISVDSESGEAAAALPEGN</sequence>
<feature type="transmembrane region" description="Helical" evidence="2">
    <location>
        <begin position="51"/>
        <end position="73"/>
    </location>
</feature>